<keyword evidence="2" id="KW-1185">Reference proteome</keyword>
<dbReference type="HOGENOM" id="CLU_2821146_0_0_3"/>
<gene>
    <name evidence="1" type="ordered locus">AM1_5890</name>
</gene>
<evidence type="ECO:0000313" key="2">
    <source>
        <dbReference type="Proteomes" id="UP000000268"/>
    </source>
</evidence>
<evidence type="ECO:0000313" key="1">
    <source>
        <dbReference type="EMBL" id="ABW30829.1"/>
    </source>
</evidence>
<dbReference type="Proteomes" id="UP000000268">
    <property type="component" value="Chromosome"/>
</dbReference>
<dbReference type="AlphaFoldDB" id="B0C1J5"/>
<dbReference type="STRING" id="329726.AM1_5890"/>
<dbReference type="EMBL" id="CP000828">
    <property type="protein sequence ID" value="ABW30829.1"/>
    <property type="molecule type" value="Genomic_DNA"/>
</dbReference>
<organism evidence="1 2">
    <name type="scientific">Acaryochloris marina (strain MBIC 11017)</name>
    <dbReference type="NCBI Taxonomy" id="329726"/>
    <lineage>
        <taxon>Bacteria</taxon>
        <taxon>Bacillati</taxon>
        <taxon>Cyanobacteriota</taxon>
        <taxon>Cyanophyceae</taxon>
        <taxon>Acaryochloridales</taxon>
        <taxon>Acaryochloridaceae</taxon>
        <taxon>Acaryochloris</taxon>
    </lineage>
</organism>
<proteinExistence type="predicted"/>
<dbReference type="KEGG" id="amr:AM1_5890"/>
<sequence length="66" mass="7267">MVRLFLSTAENLLTIAALFIFSSNPNPMTITPANSEQSLFLSNEEINSFLLLDLDEDSMNDASVTV</sequence>
<protein>
    <submittedName>
        <fullName evidence="1">Uncharacterized protein</fullName>
    </submittedName>
</protein>
<accession>B0C1J5</accession>
<reference evidence="1 2" key="1">
    <citation type="journal article" date="2008" name="Proc. Natl. Acad. Sci. U.S.A.">
        <title>Niche adaptation and genome expansion in the chlorophyll d-producing cyanobacterium Acaryochloris marina.</title>
        <authorList>
            <person name="Swingley W.D."/>
            <person name="Chen M."/>
            <person name="Cheung P.C."/>
            <person name="Conrad A.L."/>
            <person name="Dejesa L.C."/>
            <person name="Hao J."/>
            <person name="Honchak B.M."/>
            <person name="Karbach L.E."/>
            <person name="Kurdoglu A."/>
            <person name="Lahiri S."/>
            <person name="Mastrian S.D."/>
            <person name="Miyashita H."/>
            <person name="Page L."/>
            <person name="Ramakrishna P."/>
            <person name="Satoh S."/>
            <person name="Sattley W.M."/>
            <person name="Shimada Y."/>
            <person name="Taylor H.L."/>
            <person name="Tomo T."/>
            <person name="Tsuchiya T."/>
            <person name="Wang Z.T."/>
            <person name="Raymond J."/>
            <person name="Mimuro M."/>
            <person name="Blankenship R.E."/>
            <person name="Touchman J.W."/>
        </authorList>
    </citation>
    <scope>NUCLEOTIDE SEQUENCE [LARGE SCALE GENOMIC DNA]</scope>
    <source>
        <strain evidence="2">MBIC 11017</strain>
    </source>
</reference>
<name>B0C1J5_ACAM1</name>